<dbReference type="EMBL" id="JFYZ01000087">
    <property type="protein sequence ID" value="EZP67766.1"/>
    <property type="molecule type" value="Genomic_DNA"/>
</dbReference>
<evidence type="ECO:0000313" key="1">
    <source>
        <dbReference type="EMBL" id="AOR78820.1"/>
    </source>
</evidence>
<gene>
    <name evidence="1" type="ORF">BES08_18035</name>
    <name evidence="2" type="ORF">BV97_05685</name>
</gene>
<dbReference type="Proteomes" id="UP000024329">
    <property type="component" value="Unassembled WGS sequence"/>
</dbReference>
<evidence type="ECO:0000313" key="2">
    <source>
        <dbReference type="EMBL" id="EZP67766.1"/>
    </source>
</evidence>
<dbReference type="EMBL" id="CP017076">
    <property type="protein sequence ID" value="AOR78820.1"/>
    <property type="molecule type" value="Genomic_DNA"/>
</dbReference>
<dbReference type="GO" id="GO:0006788">
    <property type="term" value="P:heme oxidation"/>
    <property type="evidence" value="ECO:0007669"/>
    <property type="project" value="InterPro"/>
</dbReference>
<dbReference type="Proteomes" id="UP000094626">
    <property type="component" value="Plasmid pSA1"/>
</dbReference>
<keyword evidence="4" id="KW-1185">Reference proteome</keyword>
<keyword evidence="1" id="KW-0614">Plasmid</keyword>
<proteinExistence type="predicted"/>
<reference evidence="4" key="3">
    <citation type="journal article" date="2017" name="J. Biotechnol.">
        <title>Complete genome sequence of Novosphingobium resinovorum SA1, a versatile xenobiotic-degrading bacterium capable of utilizing sulfanilic acid.</title>
        <authorList>
            <person name="Hegedus B."/>
            <person name="Kos P.B."/>
            <person name="Balint B."/>
            <person name="Maroti G."/>
            <person name="Gan H.M."/>
            <person name="Perei K."/>
            <person name="Rakhely G."/>
        </authorList>
    </citation>
    <scope>NUCLEOTIDE SEQUENCE [LARGE SCALE GENOMIC DNA]</scope>
    <source>
        <strain evidence="4">SA1</strain>
    </source>
</reference>
<sequence>MTVATTEHPIDEQSRAKRLKAFTRGVHEGVDHSIMSGFSFASLERYKRFLGIQYLFHRDVAALYAQPHLQVAFPDLMKRCRLPLVVADMEDLDVAAPISGAPSFAVDTLLDLGTALGWLYVAEGSNMGAALLRKEAQKLGLSDDHGARHLAPATEGPAAHWRAFTSALDAVILTDAQEGDVNEGALAAFARVQAHVDARLG</sequence>
<dbReference type="CDD" id="cd19166">
    <property type="entry name" value="HemeO-bac"/>
    <property type="match status" value="1"/>
</dbReference>
<reference evidence="1" key="2">
    <citation type="submission" date="2016-08" db="EMBL/GenBank/DDBJ databases">
        <authorList>
            <person name="Seilhamer J.J."/>
        </authorList>
    </citation>
    <scope>NUCLEOTIDE SEQUENCE [LARGE SCALE GENOMIC DNA]</scope>
    <source>
        <strain evidence="1">SA1</strain>
        <plasmid evidence="1">pSA1</plasmid>
    </source>
</reference>
<dbReference type="GO" id="GO:0004392">
    <property type="term" value="F:heme oxygenase (decyclizing) activity"/>
    <property type="evidence" value="ECO:0007669"/>
    <property type="project" value="InterPro"/>
</dbReference>
<geneLocation type="plasmid" evidence="1 4">
    <name>pSA1</name>
</geneLocation>
<accession>A0A031J3F8</accession>
<dbReference type="eggNOG" id="COG3230">
    <property type="taxonomic scope" value="Bacteria"/>
</dbReference>
<evidence type="ECO:0000313" key="4">
    <source>
        <dbReference type="Proteomes" id="UP000094626"/>
    </source>
</evidence>
<dbReference type="Gene3D" id="1.20.910.10">
    <property type="entry name" value="Heme oxygenase-like"/>
    <property type="match status" value="1"/>
</dbReference>
<dbReference type="Pfam" id="PF01126">
    <property type="entry name" value="Heme_oxygenase"/>
    <property type="match status" value="1"/>
</dbReference>
<dbReference type="RefSeq" id="WP_036531030.1">
    <property type="nucleotide sequence ID" value="NZ_CP017076.1"/>
</dbReference>
<dbReference type="KEGG" id="nre:BES08_18035"/>
<dbReference type="InterPro" id="IPR016053">
    <property type="entry name" value="Haem_Oase-like"/>
</dbReference>
<dbReference type="PATRIC" id="fig|158500.4.peg.5762"/>
<dbReference type="SUPFAM" id="SSF48613">
    <property type="entry name" value="Heme oxygenase-like"/>
    <property type="match status" value="1"/>
</dbReference>
<dbReference type="OrthoDB" id="9149607at2"/>
<reference evidence="2 3" key="1">
    <citation type="submission" date="2014-03" db="EMBL/GenBank/DDBJ databases">
        <title>Whole genome sequence of Novosphingobium resinovorum KF1.</title>
        <authorList>
            <person name="Gan H.M."/>
            <person name="Gan H.Y."/>
            <person name="Chew T.H."/>
            <person name="Savka M.A."/>
        </authorList>
    </citation>
    <scope>NUCLEOTIDE SEQUENCE [LARGE SCALE GENOMIC DNA]</scope>
    <source>
        <strain evidence="2 3">KF1</strain>
    </source>
</reference>
<evidence type="ECO:0000313" key="3">
    <source>
        <dbReference type="Proteomes" id="UP000024329"/>
    </source>
</evidence>
<organism evidence="2 3">
    <name type="scientific">Novosphingobium resinovorum</name>
    <dbReference type="NCBI Taxonomy" id="158500"/>
    <lineage>
        <taxon>Bacteria</taxon>
        <taxon>Pseudomonadati</taxon>
        <taxon>Pseudomonadota</taxon>
        <taxon>Alphaproteobacteria</taxon>
        <taxon>Sphingomonadales</taxon>
        <taxon>Sphingomonadaceae</taxon>
        <taxon>Novosphingobium</taxon>
    </lineage>
</organism>
<name>A0A031J3F8_9SPHN</name>
<dbReference type="AlphaFoldDB" id="A0A031J3F8"/>
<protein>
    <submittedName>
        <fullName evidence="2">Heme oxygenase</fullName>
    </submittedName>
</protein>
<dbReference type="InterPro" id="IPR016084">
    <property type="entry name" value="Haem_Oase-like_multi-hlx"/>
</dbReference>